<dbReference type="AlphaFoldDB" id="A0A285REP5"/>
<dbReference type="Proteomes" id="UP000219068">
    <property type="component" value="Unassembled WGS sequence"/>
</dbReference>
<proteinExistence type="predicted"/>
<dbReference type="Pfam" id="PF00300">
    <property type="entry name" value="His_Phos_1"/>
    <property type="match status" value="1"/>
</dbReference>
<dbReference type="Gene3D" id="3.40.50.1240">
    <property type="entry name" value="Phosphoglycerate mutase-like"/>
    <property type="match status" value="1"/>
</dbReference>
<feature type="chain" id="PRO_5012605911" evidence="1">
    <location>
        <begin position="26"/>
        <end position="191"/>
    </location>
</feature>
<feature type="signal peptide" evidence="1">
    <location>
        <begin position="1"/>
        <end position="25"/>
    </location>
</feature>
<dbReference type="InterPro" id="IPR013078">
    <property type="entry name" value="His_Pase_superF_clade-1"/>
</dbReference>
<organism evidence="2 3">
    <name type="scientific">Thalassospira xiamenensis</name>
    <dbReference type="NCBI Taxonomy" id="220697"/>
    <lineage>
        <taxon>Bacteria</taxon>
        <taxon>Pseudomonadati</taxon>
        <taxon>Pseudomonadota</taxon>
        <taxon>Alphaproteobacteria</taxon>
        <taxon>Rhodospirillales</taxon>
        <taxon>Thalassospiraceae</taxon>
        <taxon>Thalassospira</taxon>
    </lineage>
</organism>
<dbReference type="SUPFAM" id="SSF53254">
    <property type="entry name" value="Phosphoglycerate mutase-like"/>
    <property type="match status" value="1"/>
</dbReference>
<protein>
    <submittedName>
        <fullName evidence="2">Histidine phosphatase superfamily (Branch 1)</fullName>
    </submittedName>
</protein>
<dbReference type="CDD" id="cd07040">
    <property type="entry name" value="HP"/>
    <property type="match status" value="1"/>
</dbReference>
<name>A0A285REP5_9PROT</name>
<sequence length="191" mass="21082">MRSFIRNTIVALTFVCSFVPHSIKAADVPHSLDIWRQPGVHALMRHAIAPGTGDPKNFVIGDCNTQRNLDEAGRNQARAIGARVREAGIMFDVILSSQWCRCLETAKLLGLGNVIETPALNSFFRDGSTKKIQTDQIIDRLRALPEDSNALLITHQVNITALTGVYPSSGEIILFRFGDNDVLEMLARLTL</sequence>
<gene>
    <name evidence="2" type="ORF">SAMN05428964_101303</name>
</gene>
<evidence type="ECO:0000313" key="3">
    <source>
        <dbReference type="Proteomes" id="UP000219068"/>
    </source>
</evidence>
<accession>A0A285REP5</accession>
<keyword evidence="1" id="KW-0732">Signal</keyword>
<evidence type="ECO:0000313" key="2">
    <source>
        <dbReference type="EMBL" id="SOB90882.1"/>
    </source>
</evidence>
<dbReference type="RefSeq" id="WP_249277958.1">
    <property type="nucleotide sequence ID" value="NZ_OBMM01000001.1"/>
</dbReference>
<reference evidence="2 3" key="1">
    <citation type="submission" date="2017-08" db="EMBL/GenBank/DDBJ databases">
        <authorList>
            <person name="de Groot N.N."/>
        </authorList>
    </citation>
    <scope>NUCLEOTIDE SEQUENCE [LARGE SCALE GENOMIC DNA]</scope>
    <source>
        <strain evidence="2 3">USBA 78</strain>
    </source>
</reference>
<dbReference type="EMBL" id="OBMM01000001">
    <property type="protein sequence ID" value="SOB90882.1"/>
    <property type="molecule type" value="Genomic_DNA"/>
</dbReference>
<evidence type="ECO:0000256" key="1">
    <source>
        <dbReference type="SAM" id="SignalP"/>
    </source>
</evidence>
<dbReference type="InterPro" id="IPR029033">
    <property type="entry name" value="His_PPase_superfam"/>
</dbReference>